<keyword evidence="4" id="KW-0288">FMN</keyword>
<name>A0AAF0EW07_9BASI</name>
<accession>A0AAF0EW07</accession>
<feature type="domain" description="Phosphoadenosine phosphosulphate reductase" evidence="13">
    <location>
        <begin position="54"/>
        <end position="199"/>
    </location>
</feature>
<dbReference type="GO" id="GO:0005524">
    <property type="term" value="F:ATP binding"/>
    <property type="evidence" value="ECO:0007669"/>
    <property type="project" value="UniProtKB-KW"/>
</dbReference>
<dbReference type="Pfam" id="PF01507">
    <property type="entry name" value="PAPS_reduct"/>
    <property type="match status" value="1"/>
</dbReference>
<dbReference type="Gene3D" id="3.40.50.620">
    <property type="entry name" value="HUPs"/>
    <property type="match status" value="1"/>
</dbReference>
<evidence type="ECO:0000256" key="9">
    <source>
        <dbReference type="ARBA" id="ARBA00022840"/>
    </source>
</evidence>
<dbReference type="GO" id="GO:0003919">
    <property type="term" value="F:FMN adenylyltransferase activity"/>
    <property type="evidence" value="ECO:0007669"/>
    <property type="project" value="UniProtKB-EC"/>
</dbReference>
<comment type="catalytic activity">
    <reaction evidence="12">
        <text>FMN + ATP + H(+) = FAD + diphosphate</text>
        <dbReference type="Rhea" id="RHEA:17237"/>
        <dbReference type="ChEBI" id="CHEBI:15378"/>
        <dbReference type="ChEBI" id="CHEBI:30616"/>
        <dbReference type="ChEBI" id="CHEBI:33019"/>
        <dbReference type="ChEBI" id="CHEBI:57692"/>
        <dbReference type="ChEBI" id="CHEBI:58210"/>
        <dbReference type="EC" id="2.7.7.2"/>
    </reaction>
</comment>
<evidence type="ECO:0000256" key="4">
    <source>
        <dbReference type="ARBA" id="ARBA00022643"/>
    </source>
</evidence>
<comment type="pathway">
    <text evidence="1">Cofactor biosynthesis; FAD biosynthesis; FAD from FMN: step 1/1.</text>
</comment>
<evidence type="ECO:0000256" key="2">
    <source>
        <dbReference type="ARBA" id="ARBA00012393"/>
    </source>
</evidence>
<evidence type="ECO:0000256" key="11">
    <source>
        <dbReference type="ARBA" id="ARBA00031871"/>
    </source>
</evidence>
<sequence length="269" mass="29574">MHEPPSAWIRSIDAVYAFVEDESVRSKYPALAERVLEAVQTCERALETYGAANCALSFNGGKDCIVLAHILAAVLRRKAPNTEGIPKLHGLYVACASPFPELEDFIRYSSSQATGYNIDLTWSKGDIRDVLADWTGQNTTYSGVSHRHIRAMFIGVRRIDPHGAALALESPCDPDWPPMMRIHPILNWEYADIWAFLRSPVLATNLEVSAQGVTGGGSHGVPYCILYDRGYTSLGSTFNTRPNPLLEQSGEYAPAYELQDASAERAGRG</sequence>
<reference evidence="14" key="1">
    <citation type="submission" date="2023-03" db="EMBL/GenBank/DDBJ databases">
        <title>Mating type loci evolution in Malassezia.</title>
        <authorList>
            <person name="Coelho M.A."/>
        </authorList>
    </citation>
    <scope>NUCLEOTIDE SEQUENCE</scope>
    <source>
        <strain evidence="14">CBS 11721</strain>
    </source>
</reference>
<evidence type="ECO:0000256" key="12">
    <source>
        <dbReference type="ARBA" id="ARBA00049494"/>
    </source>
</evidence>
<evidence type="ECO:0000256" key="3">
    <source>
        <dbReference type="ARBA" id="ARBA00022630"/>
    </source>
</evidence>
<keyword evidence="5 14" id="KW-0808">Transferase</keyword>
<keyword evidence="9" id="KW-0067">ATP-binding</keyword>
<dbReference type="PANTHER" id="PTHR23293">
    <property type="entry name" value="FAD SYNTHETASE-RELATED FMN ADENYLYLTRANSFERASE"/>
    <property type="match status" value="1"/>
</dbReference>
<evidence type="ECO:0000256" key="7">
    <source>
        <dbReference type="ARBA" id="ARBA00022741"/>
    </source>
</evidence>
<dbReference type="SUPFAM" id="SSF52402">
    <property type="entry name" value="Adenine nucleotide alpha hydrolases-like"/>
    <property type="match status" value="1"/>
</dbReference>
<evidence type="ECO:0000313" key="15">
    <source>
        <dbReference type="Proteomes" id="UP001219933"/>
    </source>
</evidence>
<gene>
    <name evidence="14" type="primary">FAD1</name>
    <name evidence="14" type="ORF">MCUN1_002609</name>
</gene>
<dbReference type="PANTHER" id="PTHR23293:SF9">
    <property type="entry name" value="FAD SYNTHASE"/>
    <property type="match status" value="1"/>
</dbReference>
<evidence type="ECO:0000313" key="14">
    <source>
        <dbReference type="EMBL" id="WFD35747.1"/>
    </source>
</evidence>
<dbReference type="InterPro" id="IPR002500">
    <property type="entry name" value="PAPS_reduct_dom"/>
</dbReference>
<dbReference type="EC" id="2.7.7.2" evidence="2"/>
<dbReference type="AlphaFoldDB" id="A0AAF0EW07"/>
<keyword evidence="8" id="KW-0274">FAD</keyword>
<evidence type="ECO:0000256" key="6">
    <source>
        <dbReference type="ARBA" id="ARBA00022695"/>
    </source>
</evidence>
<keyword evidence="3" id="KW-0285">Flavoprotein</keyword>
<dbReference type="EMBL" id="CP119879">
    <property type="protein sequence ID" value="WFD35747.1"/>
    <property type="molecule type" value="Genomic_DNA"/>
</dbReference>
<dbReference type="Proteomes" id="UP001219933">
    <property type="component" value="Chromosome 3"/>
</dbReference>
<evidence type="ECO:0000256" key="1">
    <source>
        <dbReference type="ARBA" id="ARBA00004726"/>
    </source>
</evidence>
<evidence type="ECO:0000259" key="13">
    <source>
        <dbReference type="Pfam" id="PF01507"/>
    </source>
</evidence>
<dbReference type="InterPro" id="IPR014729">
    <property type="entry name" value="Rossmann-like_a/b/a_fold"/>
</dbReference>
<protein>
    <recommendedName>
        <fullName evidence="2">FAD synthase</fullName>
        <ecNumber evidence="2">2.7.7.2</ecNumber>
    </recommendedName>
    <alternativeName>
        <fullName evidence="10">FAD pyrophosphorylase</fullName>
    </alternativeName>
    <alternativeName>
        <fullName evidence="11">FMN adenylyltransferase</fullName>
    </alternativeName>
</protein>
<organism evidence="14 15">
    <name type="scientific">Malassezia cuniculi</name>
    <dbReference type="NCBI Taxonomy" id="948313"/>
    <lineage>
        <taxon>Eukaryota</taxon>
        <taxon>Fungi</taxon>
        <taxon>Dikarya</taxon>
        <taxon>Basidiomycota</taxon>
        <taxon>Ustilaginomycotina</taxon>
        <taxon>Malasseziomycetes</taxon>
        <taxon>Malasseziales</taxon>
        <taxon>Malasseziaceae</taxon>
        <taxon>Malassezia</taxon>
    </lineage>
</organism>
<keyword evidence="6 14" id="KW-0548">Nucleotidyltransferase</keyword>
<keyword evidence="15" id="KW-1185">Reference proteome</keyword>
<keyword evidence="7" id="KW-0547">Nucleotide-binding</keyword>
<evidence type="ECO:0000256" key="5">
    <source>
        <dbReference type="ARBA" id="ARBA00022679"/>
    </source>
</evidence>
<dbReference type="GO" id="GO:0006747">
    <property type="term" value="P:FAD biosynthetic process"/>
    <property type="evidence" value="ECO:0007669"/>
    <property type="project" value="TreeGrafter"/>
</dbReference>
<proteinExistence type="predicted"/>
<evidence type="ECO:0000256" key="10">
    <source>
        <dbReference type="ARBA" id="ARBA00031145"/>
    </source>
</evidence>
<evidence type="ECO:0000256" key="8">
    <source>
        <dbReference type="ARBA" id="ARBA00022827"/>
    </source>
</evidence>
<dbReference type="CDD" id="cd23948">
    <property type="entry name" value="FAD_synthase"/>
    <property type="match status" value="1"/>
</dbReference>